<dbReference type="OrthoDB" id="3162439at2759"/>
<comment type="caution">
    <text evidence="3">The sequence shown here is derived from an EMBL/GenBank/DDBJ whole genome shotgun (WGS) entry which is preliminary data.</text>
</comment>
<proteinExistence type="predicted"/>
<keyword evidence="4" id="KW-1185">Reference proteome</keyword>
<dbReference type="Pfam" id="PF09994">
    <property type="entry name" value="T6SS_Tle1-like_cat"/>
    <property type="match status" value="1"/>
</dbReference>
<feature type="compositionally biased region" description="Low complexity" evidence="1">
    <location>
        <begin position="374"/>
        <end position="384"/>
    </location>
</feature>
<organism evidence="3 4">
    <name type="scientific">Ophiocordyceps sinensis</name>
    <dbReference type="NCBI Taxonomy" id="72228"/>
    <lineage>
        <taxon>Eukaryota</taxon>
        <taxon>Fungi</taxon>
        <taxon>Dikarya</taxon>
        <taxon>Ascomycota</taxon>
        <taxon>Pezizomycotina</taxon>
        <taxon>Sordariomycetes</taxon>
        <taxon>Hypocreomycetidae</taxon>
        <taxon>Hypocreales</taxon>
        <taxon>Ophiocordycipitaceae</taxon>
        <taxon>Ophiocordyceps</taxon>
    </lineage>
</organism>
<feature type="compositionally biased region" description="Polar residues" evidence="1">
    <location>
        <begin position="494"/>
        <end position="504"/>
    </location>
</feature>
<dbReference type="InterPro" id="IPR018712">
    <property type="entry name" value="Tle1-like_cat"/>
</dbReference>
<name>A0A8H4LUW5_9HYPO</name>
<reference evidence="3 4" key="1">
    <citation type="journal article" date="2020" name="Genome Biol. Evol.">
        <title>A new high-quality draft genome assembly of the Chinese cordyceps Ophiocordyceps sinensis.</title>
        <authorList>
            <person name="Shu R."/>
            <person name="Zhang J."/>
            <person name="Meng Q."/>
            <person name="Zhang H."/>
            <person name="Zhou G."/>
            <person name="Li M."/>
            <person name="Wu P."/>
            <person name="Zhao Y."/>
            <person name="Chen C."/>
            <person name="Qin Q."/>
        </authorList>
    </citation>
    <scope>NUCLEOTIDE SEQUENCE [LARGE SCALE GENOMIC DNA]</scope>
    <source>
        <strain evidence="3 4">IOZ07</strain>
    </source>
</reference>
<feature type="region of interest" description="Disordered" evidence="1">
    <location>
        <begin position="667"/>
        <end position="691"/>
    </location>
</feature>
<protein>
    <recommendedName>
        <fullName evidence="2">T6SS Phospholipase effector Tle1-like catalytic domain-containing protein</fullName>
    </recommendedName>
</protein>
<feature type="region of interest" description="Disordered" evidence="1">
    <location>
        <begin position="1"/>
        <end position="53"/>
    </location>
</feature>
<feature type="compositionally biased region" description="Low complexity" evidence="1">
    <location>
        <begin position="24"/>
        <end position="36"/>
    </location>
</feature>
<dbReference type="AlphaFoldDB" id="A0A8H4LUW5"/>
<feature type="compositionally biased region" description="Polar residues" evidence="1">
    <location>
        <begin position="340"/>
        <end position="353"/>
    </location>
</feature>
<feature type="compositionally biased region" description="Polar residues" evidence="1">
    <location>
        <begin position="523"/>
        <end position="535"/>
    </location>
</feature>
<dbReference type="PANTHER" id="PTHR33840:SF2">
    <property type="entry name" value="TLE1 PHOSPHOLIPASE DOMAIN-CONTAINING PROTEIN"/>
    <property type="match status" value="1"/>
</dbReference>
<gene>
    <name evidence="3" type="ORF">G6O67_006124</name>
</gene>
<evidence type="ECO:0000256" key="1">
    <source>
        <dbReference type="SAM" id="MobiDB-lite"/>
    </source>
</evidence>
<feature type="region of interest" description="Disordered" evidence="1">
    <location>
        <begin position="333"/>
        <end position="420"/>
    </location>
</feature>
<dbReference type="PANTHER" id="PTHR33840">
    <property type="match status" value="1"/>
</dbReference>
<dbReference type="Proteomes" id="UP000557566">
    <property type="component" value="Unassembled WGS sequence"/>
</dbReference>
<feature type="region of interest" description="Disordered" evidence="1">
    <location>
        <begin position="492"/>
        <end position="541"/>
    </location>
</feature>
<feature type="compositionally biased region" description="Gly residues" evidence="1">
    <location>
        <begin position="37"/>
        <end position="53"/>
    </location>
</feature>
<feature type="domain" description="T6SS Phospholipase effector Tle1-like catalytic" evidence="2">
    <location>
        <begin position="59"/>
        <end position="462"/>
    </location>
</feature>
<accession>A0A8H4LUW5</accession>
<evidence type="ECO:0000313" key="3">
    <source>
        <dbReference type="EMBL" id="KAF4505995.1"/>
    </source>
</evidence>
<sequence length="691" mass="76042">MASGLLDPSWASAAPRHDQHGVMSTVTVPSGGNTTVPGGGNTVPGGGNTGGGDGARTPRKLVLCFDGTGNKFHGDESDSNILKIFRMLDRTAGDQYHYYQPGIGTYVVSGSLTHSGFRARLKSWYTKAKDSAVGSSFDQHVVGGYRFLMRFYNPGDEIYMFGFSRGAYIARFLAEMLDHVGLLSHGNEEMVKFAWKAFAQWQSRRQSSLSEAAADHQLSDDEATEAARKTRKMYTYMKGFRETFSRPVGRIRFLGLFDTVNSVPRFETAWMQRSKFPYTARSSARVIRHAVSIDERRAKFRQDLMYQTAPKARHRHHLRHSRHMEQFLEPFRRSLDLSRPPSTNRPHTSSSTAPRGRDGHLSAGDAAGTQPRLPSSQSPYTPYRPRSRSSRMSVVEEVDAMSCASGRGPTSDAGPAGYEDDGEQDVDEVWFAGGHGDVGGGWEALDGRKSASHVPLAWIVREAVKAGLSFDMDKVSELGCLWDAGQQYRDAVQGTKTGRPSPSAAQKPDIRVLDENNGEGTAGQPNPETNGNELGQANGCGHTSHVHHLMHRAHTSRIHDSLVYGGGLGSIAVAGWNLMELLPFRRMDMQADGSWKPIRWPLPRGEVRDIPPNVRVHGSVIRRLKADETYRPGNLIMGGGGRGVRRAPAEFGIGEWECVAEHGDPIGEVWTKKEKPEPEESNGRSAGKEKD</sequence>
<evidence type="ECO:0000259" key="2">
    <source>
        <dbReference type="Pfam" id="PF09994"/>
    </source>
</evidence>
<dbReference type="EMBL" id="JAAVMX010000007">
    <property type="protein sequence ID" value="KAF4505995.1"/>
    <property type="molecule type" value="Genomic_DNA"/>
</dbReference>
<evidence type="ECO:0000313" key="4">
    <source>
        <dbReference type="Proteomes" id="UP000557566"/>
    </source>
</evidence>